<sequence length="375" mass="43472">MKDNLTFFDILPQKFTQSMQVQVMTGILPSHTVENMLAPLLDNFHLLYPRLSPDIQKQVWQILNVYPEIAIAYKINKSYSNMWKRFLIRSQMTNNWAWKLCTKKQSVISRSQILGDAYINQPVRSFIRRGIEFCSDNMPTLSNHPTRYALAFAVMLLAILFQFSNYFIPDKSMDILSATSMLNELAQIVDMNALKNPQLVNRQGKMGFSESQSYKKQAFEVGFHIAGMALSKRCENVANFQHHLLIVNSFIQFHKKMVPSSPKDESQIVNLDMFQTVDKHVREIIAYNNMNDQFRLGQWFAIAQSVIYSENTDAIHAFFSETRQLNIVQSLLKKINAPADWLEFVKFMQNRSINKSFAKNDMLLLKTKIDDVRGL</sequence>
<gene>
    <name evidence="1" type="ORF">OMM_02902</name>
</gene>
<evidence type="ECO:0000313" key="2">
    <source>
        <dbReference type="Proteomes" id="UP000189670"/>
    </source>
</evidence>
<dbReference type="AlphaFoldDB" id="A0A1V1P804"/>
<reference evidence="2" key="1">
    <citation type="submission" date="2012-11" db="EMBL/GenBank/DDBJ databases">
        <authorList>
            <person name="Lucero-Rivera Y.E."/>
            <person name="Tovar-Ramirez D."/>
        </authorList>
    </citation>
    <scope>NUCLEOTIDE SEQUENCE [LARGE SCALE GENOMIC DNA]</scope>
    <source>
        <strain evidence="2">Araruama</strain>
    </source>
</reference>
<dbReference type="EMBL" id="ATBP01000352">
    <property type="protein sequence ID" value="ETR70903.1"/>
    <property type="molecule type" value="Genomic_DNA"/>
</dbReference>
<protein>
    <submittedName>
        <fullName evidence="1">Uncharacterized protein</fullName>
    </submittedName>
</protein>
<accession>A0A1V1P804</accession>
<comment type="caution">
    <text evidence="1">The sequence shown here is derived from an EMBL/GenBank/DDBJ whole genome shotgun (WGS) entry which is preliminary data.</text>
</comment>
<name>A0A1V1P804_9BACT</name>
<evidence type="ECO:0000313" key="1">
    <source>
        <dbReference type="EMBL" id="ETR70903.1"/>
    </source>
</evidence>
<dbReference type="Proteomes" id="UP000189670">
    <property type="component" value="Unassembled WGS sequence"/>
</dbReference>
<proteinExistence type="predicted"/>
<organism evidence="1 2">
    <name type="scientific">Candidatus Magnetoglobus multicellularis str. Araruama</name>
    <dbReference type="NCBI Taxonomy" id="890399"/>
    <lineage>
        <taxon>Bacteria</taxon>
        <taxon>Pseudomonadati</taxon>
        <taxon>Thermodesulfobacteriota</taxon>
        <taxon>Desulfobacteria</taxon>
        <taxon>Desulfobacterales</taxon>
        <taxon>Desulfobacteraceae</taxon>
        <taxon>Candidatus Magnetoglobus</taxon>
    </lineage>
</organism>